<evidence type="ECO:0000256" key="5">
    <source>
        <dbReference type="ARBA" id="ARBA00023136"/>
    </source>
</evidence>
<keyword evidence="6 7" id="KW-0012">Acyltransferase</keyword>
<feature type="transmembrane region" description="Helical" evidence="7">
    <location>
        <begin position="184"/>
        <end position="210"/>
    </location>
</feature>
<keyword evidence="2 7" id="KW-0808">Transferase</keyword>
<evidence type="ECO:0000256" key="3">
    <source>
        <dbReference type="ARBA" id="ARBA00022692"/>
    </source>
</evidence>
<keyword evidence="4 7" id="KW-1133">Transmembrane helix</keyword>
<evidence type="ECO:0000256" key="1">
    <source>
        <dbReference type="ARBA" id="ARBA00004141"/>
    </source>
</evidence>
<dbReference type="InterPro" id="IPR001594">
    <property type="entry name" value="Palmitoyltrfase_DHHC"/>
</dbReference>
<dbReference type="GO" id="GO:0006612">
    <property type="term" value="P:protein targeting to membrane"/>
    <property type="evidence" value="ECO:0007669"/>
    <property type="project" value="TreeGrafter"/>
</dbReference>
<evidence type="ECO:0000256" key="4">
    <source>
        <dbReference type="ARBA" id="ARBA00022989"/>
    </source>
</evidence>
<dbReference type="PANTHER" id="PTHR22883">
    <property type="entry name" value="ZINC FINGER DHHC DOMAIN CONTAINING PROTEIN"/>
    <property type="match status" value="1"/>
</dbReference>
<dbReference type="GO" id="GO:0005783">
    <property type="term" value="C:endoplasmic reticulum"/>
    <property type="evidence" value="ECO:0007669"/>
    <property type="project" value="TreeGrafter"/>
</dbReference>
<comment type="subcellular location">
    <subcellularLocation>
        <location evidence="1">Membrane</location>
        <topology evidence="1">Multi-pass membrane protein</topology>
    </subcellularLocation>
</comment>
<evidence type="ECO:0000313" key="9">
    <source>
        <dbReference type="Proteomes" id="UP000694867"/>
    </source>
</evidence>
<dbReference type="EC" id="2.3.1.225" evidence="7"/>
<evidence type="ECO:0000259" key="8">
    <source>
        <dbReference type="Pfam" id="PF01529"/>
    </source>
</evidence>
<name>A0AAJ7L6E9_9ACAR</name>
<dbReference type="RefSeq" id="XP_018497131.1">
    <property type="nucleotide sequence ID" value="XM_018641615.1"/>
</dbReference>
<protein>
    <recommendedName>
        <fullName evidence="7">Palmitoyltransferase</fullName>
        <ecNumber evidence="7">2.3.1.225</ecNumber>
    </recommendedName>
</protein>
<proteinExistence type="inferred from homology"/>
<evidence type="ECO:0000256" key="2">
    <source>
        <dbReference type="ARBA" id="ARBA00022679"/>
    </source>
</evidence>
<keyword evidence="3 7" id="KW-0812">Transmembrane</keyword>
<comment type="similarity">
    <text evidence="7">Belongs to the DHHC palmitoyltransferase family.</text>
</comment>
<evidence type="ECO:0000256" key="7">
    <source>
        <dbReference type="RuleBase" id="RU079119"/>
    </source>
</evidence>
<dbReference type="Proteomes" id="UP000694867">
    <property type="component" value="Unplaced"/>
</dbReference>
<feature type="transmembrane region" description="Helical" evidence="7">
    <location>
        <begin position="145"/>
        <end position="164"/>
    </location>
</feature>
<dbReference type="InterPro" id="IPR039859">
    <property type="entry name" value="PFA4/ZDH16/20/ERF2-like"/>
</dbReference>
<dbReference type="GeneID" id="108865010"/>
<organism evidence="9 10">
    <name type="scientific">Galendromus occidentalis</name>
    <name type="common">western predatory mite</name>
    <dbReference type="NCBI Taxonomy" id="34638"/>
    <lineage>
        <taxon>Eukaryota</taxon>
        <taxon>Metazoa</taxon>
        <taxon>Ecdysozoa</taxon>
        <taxon>Arthropoda</taxon>
        <taxon>Chelicerata</taxon>
        <taxon>Arachnida</taxon>
        <taxon>Acari</taxon>
        <taxon>Parasitiformes</taxon>
        <taxon>Mesostigmata</taxon>
        <taxon>Gamasina</taxon>
        <taxon>Phytoseioidea</taxon>
        <taxon>Phytoseiidae</taxon>
        <taxon>Typhlodrominae</taxon>
        <taxon>Galendromus</taxon>
    </lineage>
</organism>
<evidence type="ECO:0000256" key="6">
    <source>
        <dbReference type="ARBA" id="ARBA00023315"/>
    </source>
</evidence>
<gene>
    <name evidence="10" type="primary">LOC108865010</name>
</gene>
<dbReference type="PROSITE" id="PS50216">
    <property type="entry name" value="DHHC"/>
    <property type="match status" value="1"/>
</dbReference>
<dbReference type="PANTHER" id="PTHR22883:SF127">
    <property type="entry name" value="ZDHHC-TYPE PALMITOYLTRANSFERASE 3-RELATED"/>
    <property type="match status" value="1"/>
</dbReference>
<dbReference type="GO" id="GO:0019706">
    <property type="term" value="F:protein-cysteine S-palmitoyltransferase activity"/>
    <property type="evidence" value="ECO:0007669"/>
    <property type="project" value="UniProtKB-EC"/>
</dbReference>
<feature type="domain" description="Palmitoyltransferase DHHC" evidence="8">
    <location>
        <begin position="101"/>
        <end position="208"/>
    </location>
</feature>
<accession>A0AAJ7L6E9</accession>
<keyword evidence="9" id="KW-1185">Reference proteome</keyword>
<comment type="catalytic activity">
    <reaction evidence="7">
        <text>L-cysteinyl-[protein] + hexadecanoyl-CoA = S-hexadecanoyl-L-cysteinyl-[protein] + CoA</text>
        <dbReference type="Rhea" id="RHEA:36683"/>
        <dbReference type="Rhea" id="RHEA-COMP:10131"/>
        <dbReference type="Rhea" id="RHEA-COMP:11032"/>
        <dbReference type="ChEBI" id="CHEBI:29950"/>
        <dbReference type="ChEBI" id="CHEBI:57287"/>
        <dbReference type="ChEBI" id="CHEBI:57379"/>
        <dbReference type="ChEBI" id="CHEBI:74151"/>
        <dbReference type="EC" id="2.3.1.225"/>
    </reaction>
</comment>
<dbReference type="AlphaFoldDB" id="A0AAJ7L6E9"/>
<comment type="domain">
    <text evidence="7">The DHHC domain is required for palmitoyltransferase activity.</text>
</comment>
<reference evidence="10" key="1">
    <citation type="submission" date="2025-08" db="UniProtKB">
        <authorList>
            <consortium name="RefSeq"/>
        </authorList>
    </citation>
    <scope>IDENTIFICATION</scope>
</reference>
<dbReference type="KEGG" id="goe:108865010"/>
<sequence length="282" mass="32764">MGAARIPVSLRCPARFFRRLTCRYGFDYAPLYLLVLWIIISFYAYGEKFCYLVLSREGVNPEFRNHKLLFGFQLTTLLYGLPAVCILIPSKKRRKIAAGERLYFCRWCHDVIDGNTAHCFTCDTCVQQHFTHSTIFNSCIGQANVVAFFQFQLYFAFNQAYVLLTLCNDFGALDMSHLSHALVTYYLAMTFFVFLVVTFYFVINLLYLALNMKPDEPSHWRESLRCERPLENLRKTFGTYGFLRLLLVPTIPGGETFPKISPLPPSLCKYLQRLCRHVELCH</sequence>
<keyword evidence="5 7" id="KW-0472">Membrane</keyword>
<dbReference type="GO" id="GO:0016020">
    <property type="term" value="C:membrane"/>
    <property type="evidence" value="ECO:0007669"/>
    <property type="project" value="UniProtKB-SubCell"/>
</dbReference>
<feature type="transmembrane region" description="Helical" evidence="7">
    <location>
        <begin position="25"/>
        <end position="45"/>
    </location>
</feature>
<dbReference type="Pfam" id="PF01529">
    <property type="entry name" value="DHHC"/>
    <property type="match status" value="1"/>
</dbReference>
<dbReference type="GO" id="GO:0005794">
    <property type="term" value="C:Golgi apparatus"/>
    <property type="evidence" value="ECO:0007669"/>
    <property type="project" value="TreeGrafter"/>
</dbReference>
<evidence type="ECO:0000313" key="10">
    <source>
        <dbReference type="RefSeq" id="XP_018497131.1"/>
    </source>
</evidence>
<feature type="transmembrane region" description="Helical" evidence="7">
    <location>
        <begin position="68"/>
        <end position="88"/>
    </location>
</feature>